<evidence type="ECO:0000313" key="6">
    <source>
        <dbReference type="Proteomes" id="UP001596391"/>
    </source>
</evidence>
<evidence type="ECO:0000259" key="4">
    <source>
        <dbReference type="Pfam" id="PF04586"/>
    </source>
</evidence>
<feature type="domain" description="Prohead serine protease" evidence="4">
    <location>
        <begin position="17"/>
        <end position="168"/>
    </location>
</feature>
<dbReference type="NCBIfam" id="TIGR01543">
    <property type="entry name" value="proheadase_HK97"/>
    <property type="match status" value="1"/>
</dbReference>
<organism evidence="5 6">
    <name type="scientific">Granulicella cerasi</name>
    <dbReference type="NCBI Taxonomy" id="741063"/>
    <lineage>
        <taxon>Bacteria</taxon>
        <taxon>Pseudomonadati</taxon>
        <taxon>Acidobacteriota</taxon>
        <taxon>Terriglobia</taxon>
        <taxon>Terriglobales</taxon>
        <taxon>Acidobacteriaceae</taxon>
        <taxon>Granulicella</taxon>
    </lineage>
</organism>
<evidence type="ECO:0000256" key="3">
    <source>
        <dbReference type="ARBA" id="ARBA00022801"/>
    </source>
</evidence>
<evidence type="ECO:0000256" key="2">
    <source>
        <dbReference type="ARBA" id="ARBA00022670"/>
    </source>
</evidence>
<dbReference type="Pfam" id="PF04586">
    <property type="entry name" value="Peptidase_S78"/>
    <property type="match status" value="1"/>
</dbReference>
<protein>
    <submittedName>
        <fullName evidence="5">HK97 family phage prohead protease</fullName>
    </submittedName>
</protein>
<proteinExistence type="predicted"/>
<dbReference type="InterPro" id="IPR054613">
    <property type="entry name" value="Peptidase_S78_dom"/>
</dbReference>
<dbReference type="GO" id="GO:0008233">
    <property type="term" value="F:peptidase activity"/>
    <property type="evidence" value="ECO:0007669"/>
    <property type="project" value="UniProtKB-KW"/>
</dbReference>
<dbReference type="InterPro" id="IPR006433">
    <property type="entry name" value="Prohead_protease"/>
</dbReference>
<name>A0ABW1Z563_9BACT</name>
<keyword evidence="2 5" id="KW-0645">Protease</keyword>
<comment type="caution">
    <text evidence="5">The sequence shown here is derived from an EMBL/GenBank/DDBJ whole genome shotgun (WGS) entry which is preliminary data.</text>
</comment>
<dbReference type="RefSeq" id="WP_263372378.1">
    <property type="nucleotide sequence ID" value="NZ_JAGSYD010000004.1"/>
</dbReference>
<gene>
    <name evidence="5" type="ORF">ACFQBQ_02350</name>
</gene>
<evidence type="ECO:0000256" key="1">
    <source>
        <dbReference type="ARBA" id="ARBA00022612"/>
    </source>
</evidence>
<keyword evidence="1" id="KW-1188">Viral release from host cell</keyword>
<sequence length="218" mass="24011">MTLNKPTREVRSFRATELRVAEGDGNTLTGYIAVTEQPTEMFPGFIEVLKRGCFAHTISPTADNDVVALINHDDDAPVGRLSAGTLTLVEDEKGLRFSLNLPNTTRANDLKVSVERKDVTGCSFGFVCPDSTYTEAKDGTVTRSVNVVDLIEVSVGVTFPAYPQTSMALRSLPDSMPAEFRSRFETRSEAPLKPESLQDHEDDWKLNADLLIRLAEES</sequence>
<dbReference type="EMBL" id="JBHSWI010000001">
    <property type="protein sequence ID" value="MFC6644447.1"/>
    <property type="molecule type" value="Genomic_DNA"/>
</dbReference>
<accession>A0ABW1Z563</accession>
<dbReference type="Proteomes" id="UP001596391">
    <property type="component" value="Unassembled WGS sequence"/>
</dbReference>
<evidence type="ECO:0000313" key="5">
    <source>
        <dbReference type="EMBL" id="MFC6644447.1"/>
    </source>
</evidence>
<keyword evidence="6" id="KW-1185">Reference proteome</keyword>
<dbReference type="GO" id="GO:0006508">
    <property type="term" value="P:proteolysis"/>
    <property type="evidence" value="ECO:0007669"/>
    <property type="project" value="UniProtKB-KW"/>
</dbReference>
<reference evidence="6" key="1">
    <citation type="journal article" date="2019" name="Int. J. Syst. Evol. Microbiol.">
        <title>The Global Catalogue of Microorganisms (GCM) 10K type strain sequencing project: providing services to taxonomists for standard genome sequencing and annotation.</title>
        <authorList>
            <consortium name="The Broad Institute Genomics Platform"/>
            <consortium name="The Broad Institute Genome Sequencing Center for Infectious Disease"/>
            <person name="Wu L."/>
            <person name="Ma J."/>
        </authorList>
    </citation>
    <scope>NUCLEOTIDE SEQUENCE [LARGE SCALE GENOMIC DNA]</scope>
    <source>
        <strain evidence="6">CGMCC 1.16026</strain>
    </source>
</reference>
<keyword evidence="3" id="KW-0378">Hydrolase</keyword>